<dbReference type="EMBL" id="LPVJ01000071">
    <property type="protein sequence ID" value="KUO94615.1"/>
    <property type="molecule type" value="Genomic_DNA"/>
</dbReference>
<accession>A0A101XNG8</accession>
<organism evidence="1 2">
    <name type="scientific">Ferroacidibacillus organovorans</name>
    <dbReference type="NCBI Taxonomy" id="1765683"/>
    <lineage>
        <taxon>Bacteria</taxon>
        <taxon>Bacillati</taxon>
        <taxon>Bacillota</taxon>
        <taxon>Bacilli</taxon>
        <taxon>Bacillales</taxon>
        <taxon>Alicyclobacillaceae</taxon>
        <taxon>Ferroacidibacillus</taxon>
    </lineage>
</organism>
<dbReference type="Proteomes" id="UP000053557">
    <property type="component" value="Unassembled WGS sequence"/>
</dbReference>
<protein>
    <submittedName>
        <fullName evidence="1">Uncharacterized protein</fullName>
    </submittedName>
</protein>
<comment type="caution">
    <text evidence="1">The sequence shown here is derived from an EMBL/GenBank/DDBJ whole genome shotgun (WGS) entry which is preliminary data.</text>
</comment>
<evidence type="ECO:0000313" key="1">
    <source>
        <dbReference type="EMBL" id="KUO94615.1"/>
    </source>
</evidence>
<reference evidence="1 2" key="1">
    <citation type="submission" date="2015-12" db="EMBL/GenBank/DDBJ databases">
        <title>Draft genome sequence of Acidibacillus ferrooxidans ITV001, isolated from a chalcopyrite acid mine drainage site in Brazil.</title>
        <authorList>
            <person name="Dall'Agnol H."/>
            <person name="Nancucheo I."/>
            <person name="Johnson B."/>
            <person name="Oliveira R."/>
            <person name="Leite L."/>
            <person name="Pylro V."/>
            <person name="Nunes G.L."/>
            <person name="Tzotzos G."/>
            <person name="Fernandes G.R."/>
            <person name="Dutra J."/>
            <person name="Orellana S.C."/>
            <person name="Oliveira G."/>
        </authorList>
    </citation>
    <scope>NUCLEOTIDE SEQUENCE [LARGE SCALE GENOMIC DNA]</scope>
    <source>
        <strain evidence="2">ITV01</strain>
    </source>
</reference>
<gene>
    <name evidence="1" type="ORF">ATW55_01725</name>
</gene>
<dbReference type="OrthoDB" id="2379475at2"/>
<proteinExistence type="predicted"/>
<name>A0A101XNG8_9BACL</name>
<dbReference type="AlphaFoldDB" id="A0A101XNG8"/>
<sequence>MHQTYRWNPKTLERLCEIEDLSPHSILPWIRAMRSGGLSDGAIHRLLALASARSIDHHGPFIGHGTFNGGPVLRASSILSPHFKDLALLQTAVYVVELFEHPNYGPYRLMAMKPVMEETLDQSKRAWIEDVESGQRPLQSEHRVVGLFKAMGSQIRWLLTEAALRQYPENEHRLLMVHRACQLLDDTDGWSEAEPLLRAAVQYLASRPNTQFISEKLSLLPHWPEAGKADATLVARAIEQLTEVEYGQEVDVLLDLIASGASGATLHEAIALTSSDWLRRTRFDAHAVTGVHCALDLLSDKETPATLRALAGTLALSSSRARRQKENRDAWRTPLPVEGQPLHLNEVRTIVLSDPEGLQAAQAAGNFVRSGGDAVSLARSLMEIALTTSGPFDAIHNVKMLWGLLLETQRSTLPQQAWVHLAAGARVVAETAAAEKEKAAPILAQWKESLDWNTPGI</sequence>
<evidence type="ECO:0000313" key="2">
    <source>
        <dbReference type="Proteomes" id="UP000053557"/>
    </source>
</evidence>
<keyword evidence="2" id="KW-1185">Reference proteome</keyword>
<dbReference type="RefSeq" id="WP_067719828.1">
    <property type="nucleotide sequence ID" value="NZ_LPVJ01000071.1"/>
</dbReference>